<dbReference type="AlphaFoldDB" id="A0A926HS64"/>
<sequence length="122" mass="13722">MTAEQIFSQVLGLMFSGKTEMEEFSNGFLCQLNLKLADTFQQNNAIRAKHGQGALEEIPVISRMTEDVPYEKELTGSLLAYGIAGDLFVEDDETGISNVYRERYLMGLEELAMTEWDEVQDG</sequence>
<evidence type="ECO:0000313" key="1">
    <source>
        <dbReference type="EMBL" id="MBC8538127.1"/>
    </source>
</evidence>
<evidence type="ECO:0000313" key="2">
    <source>
        <dbReference type="Proteomes" id="UP000617951"/>
    </source>
</evidence>
<keyword evidence="2" id="KW-1185">Reference proteome</keyword>
<dbReference type="EMBL" id="JACRSS010000001">
    <property type="protein sequence ID" value="MBC8538127.1"/>
    <property type="molecule type" value="Genomic_DNA"/>
</dbReference>
<reference evidence="1" key="1">
    <citation type="submission" date="2020-08" db="EMBL/GenBank/DDBJ databases">
        <title>Genome public.</title>
        <authorList>
            <person name="Liu C."/>
            <person name="Sun Q."/>
        </authorList>
    </citation>
    <scope>NUCLEOTIDE SEQUENCE</scope>
    <source>
        <strain evidence="1">NSJ-63</strain>
    </source>
</reference>
<protein>
    <submittedName>
        <fullName evidence="1">Uncharacterized protein</fullName>
    </submittedName>
</protein>
<dbReference type="Proteomes" id="UP000617951">
    <property type="component" value="Unassembled WGS sequence"/>
</dbReference>
<gene>
    <name evidence="1" type="ORF">H8693_04165</name>
</gene>
<dbReference type="RefSeq" id="WP_249279905.1">
    <property type="nucleotide sequence ID" value="NZ_JACRSS010000001.1"/>
</dbReference>
<comment type="caution">
    <text evidence="1">The sequence shown here is derived from an EMBL/GenBank/DDBJ whole genome shotgun (WGS) entry which is preliminary data.</text>
</comment>
<organism evidence="1 2">
    <name type="scientific">Guopingia tenuis</name>
    <dbReference type="NCBI Taxonomy" id="2763656"/>
    <lineage>
        <taxon>Bacteria</taxon>
        <taxon>Bacillati</taxon>
        <taxon>Bacillota</taxon>
        <taxon>Clostridia</taxon>
        <taxon>Christensenellales</taxon>
        <taxon>Christensenellaceae</taxon>
        <taxon>Guopingia</taxon>
    </lineage>
</organism>
<name>A0A926HS64_9FIRM</name>
<accession>A0A926HS64</accession>
<proteinExistence type="predicted"/>